<dbReference type="PANTHER" id="PTHR23077">
    <property type="entry name" value="AAA-FAMILY ATPASE"/>
    <property type="match status" value="1"/>
</dbReference>
<accession>A0A4R2J457</accession>
<dbReference type="EMBL" id="SLWS01000011">
    <property type="protein sequence ID" value="TCO52884.1"/>
    <property type="molecule type" value="Genomic_DNA"/>
</dbReference>
<gene>
    <name evidence="5" type="ORF">EV192_11178</name>
</gene>
<keyword evidence="6" id="KW-1185">Reference proteome</keyword>
<dbReference type="AlphaFoldDB" id="A0A4R2J457"/>
<dbReference type="InterPro" id="IPR050168">
    <property type="entry name" value="AAA_ATPase_domain"/>
</dbReference>
<organism evidence="5 6">
    <name type="scientific">Actinocrispum wychmicini</name>
    <dbReference type="NCBI Taxonomy" id="1213861"/>
    <lineage>
        <taxon>Bacteria</taxon>
        <taxon>Bacillati</taxon>
        <taxon>Actinomycetota</taxon>
        <taxon>Actinomycetes</taxon>
        <taxon>Pseudonocardiales</taxon>
        <taxon>Pseudonocardiaceae</taxon>
        <taxon>Actinocrispum</taxon>
    </lineage>
</organism>
<dbReference type="PANTHER" id="PTHR23077:SF171">
    <property type="entry name" value="NUCLEAR VALOSIN-CONTAINING PROTEIN-LIKE"/>
    <property type="match status" value="1"/>
</dbReference>
<evidence type="ECO:0000256" key="2">
    <source>
        <dbReference type="ARBA" id="ARBA00022840"/>
    </source>
</evidence>
<dbReference type="InterPro" id="IPR027417">
    <property type="entry name" value="P-loop_NTPase"/>
</dbReference>
<comment type="similarity">
    <text evidence="3">Belongs to the AAA ATPase family.</text>
</comment>
<dbReference type="Pfam" id="PF00004">
    <property type="entry name" value="AAA"/>
    <property type="match status" value="1"/>
</dbReference>
<dbReference type="GO" id="GO:0005524">
    <property type="term" value="F:ATP binding"/>
    <property type="evidence" value="ECO:0007669"/>
    <property type="project" value="UniProtKB-KW"/>
</dbReference>
<comment type="caution">
    <text evidence="5">The sequence shown here is derived from an EMBL/GenBank/DDBJ whole genome shotgun (WGS) entry which is preliminary data.</text>
</comment>
<dbReference type="InterPro" id="IPR003959">
    <property type="entry name" value="ATPase_AAA_core"/>
</dbReference>
<reference evidence="5 6" key="1">
    <citation type="submission" date="2019-03" db="EMBL/GenBank/DDBJ databases">
        <title>Genomic Encyclopedia of Type Strains, Phase IV (KMG-IV): sequencing the most valuable type-strain genomes for metagenomic binning, comparative biology and taxonomic classification.</title>
        <authorList>
            <person name="Goeker M."/>
        </authorList>
    </citation>
    <scope>NUCLEOTIDE SEQUENCE [LARGE SCALE GENOMIC DNA]</scope>
    <source>
        <strain evidence="5 6">DSM 45934</strain>
    </source>
</reference>
<dbReference type="InterPro" id="IPR003593">
    <property type="entry name" value="AAA+_ATPase"/>
</dbReference>
<dbReference type="RefSeq" id="WP_243727369.1">
    <property type="nucleotide sequence ID" value="NZ_SLWS01000011.1"/>
</dbReference>
<keyword evidence="1 3" id="KW-0547">Nucleotide-binding</keyword>
<dbReference type="SUPFAM" id="SSF52540">
    <property type="entry name" value="P-loop containing nucleoside triphosphate hydrolases"/>
    <property type="match status" value="1"/>
</dbReference>
<dbReference type="Gene3D" id="3.40.50.300">
    <property type="entry name" value="P-loop containing nucleotide triphosphate hydrolases"/>
    <property type="match status" value="1"/>
</dbReference>
<evidence type="ECO:0000256" key="1">
    <source>
        <dbReference type="ARBA" id="ARBA00022741"/>
    </source>
</evidence>
<dbReference type="PROSITE" id="PS00674">
    <property type="entry name" value="AAA"/>
    <property type="match status" value="1"/>
</dbReference>
<evidence type="ECO:0000313" key="5">
    <source>
        <dbReference type="EMBL" id="TCO52884.1"/>
    </source>
</evidence>
<proteinExistence type="inferred from homology"/>
<keyword evidence="2 3" id="KW-0067">ATP-binding</keyword>
<dbReference type="SMART" id="SM00382">
    <property type="entry name" value="AAA"/>
    <property type="match status" value="1"/>
</dbReference>
<dbReference type="InterPro" id="IPR003960">
    <property type="entry name" value="ATPase_AAA_CS"/>
</dbReference>
<sequence length="611" mass="67046">MTTRLEIVYHDVQQITHYSGQPATMPFGTALAEAGLALTTPLSDEVAALPMSAVDVDRLAAEHLPEGSRIYFVDGTSQVITHGSAVPEPVAEPERPESITEGDATRIAYDIYVQDAASFLRAGLSVLVSCEKIVVPHLAEHIVVAGGQEARLLAVPTSPEERAEPPIDMRQQGTTSLRQRLLAQLRDLLQDITAGQVVVITQLDLLGGGSDAGLANETRDLVDLLYSTENAVLLGFSDPSLQLPEVLAARFAVRIAIEGSPRAVRHPRDGSRQPIDQALVTVAEAERFAGIDKIDLYKYVAGLNPVRLRQAIRYAYEETEGRADVTVKDLQDNIRKFKAQASSSFEIPTVSFDDIGGYRDVKDEILRALDVMSSARSLPEQYRELRGELIPRGFIFHGEPGTGKTLFAKAIANLMEATIQVVSGPEVTNKYVGESERKIRELFAEARRNAPAVIVFDEFDSIAASRSSSDDGGSRAGNAMVAQILTEMDGFRPDVQMLVIGTTNRLEIIDRALLRPSRFQSFHIGLPDPEARRGIIQVHARRFDIDVTGLVEPLIDATDKWNGDEIRALFRDAFVGRWRQGVAADADRLGELVGHYQRARRGQRQSKAGRQ</sequence>
<evidence type="ECO:0000256" key="3">
    <source>
        <dbReference type="RuleBase" id="RU003651"/>
    </source>
</evidence>
<dbReference type="Gene3D" id="1.10.8.60">
    <property type="match status" value="1"/>
</dbReference>
<name>A0A4R2J457_9PSEU</name>
<feature type="domain" description="AAA+ ATPase" evidence="4">
    <location>
        <begin position="390"/>
        <end position="528"/>
    </location>
</feature>
<protein>
    <submittedName>
        <fullName evidence="5">Transitional endoplasmic reticulum ATPase</fullName>
    </submittedName>
</protein>
<dbReference type="GO" id="GO:0016887">
    <property type="term" value="F:ATP hydrolysis activity"/>
    <property type="evidence" value="ECO:0007669"/>
    <property type="project" value="InterPro"/>
</dbReference>
<evidence type="ECO:0000313" key="6">
    <source>
        <dbReference type="Proteomes" id="UP000295680"/>
    </source>
</evidence>
<evidence type="ECO:0000259" key="4">
    <source>
        <dbReference type="SMART" id="SM00382"/>
    </source>
</evidence>
<dbReference type="Proteomes" id="UP000295680">
    <property type="component" value="Unassembled WGS sequence"/>
</dbReference>